<feature type="transmembrane region" description="Helical" evidence="1">
    <location>
        <begin position="76"/>
        <end position="97"/>
    </location>
</feature>
<feature type="transmembrane region" description="Helical" evidence="1">
    <location>
        <begin position="45"/>
        <end position="64"/>
    </location>
</feature>
<dbReference type="Proteomes" id="UP001523392">
    <property type="component" value="Unassembled WGS sequence"/>
</dbReference>
<feature type="transmembrane region" description="Helical" evidence="1">
    <location>
        <begin position="250"/>
        <end position="271"/>
    </location>
</feature>
<feature type="transmembrane region" description="Helical" evidence="1">
    <location>
        <begin position="168"/>
        <end position="194"/>
    </location>
</feature>
<reference evidence="3 4" key="1">
    <citation type="submission" date="2021-12" db="EMBL/GenBank/DDBJ databases">
        <title>Siccirubricoccus leaddurans sp. nov., a high concentration Zn2+ tolerance bacterium.</title>
        <authorList>
            <person name="Cao Y."/>
        </authorList>
    </citation>
    <scope>NUCLEOTIDE SEQUENCE [LARGE SCALE GENOMIC DNA]</scope>
    <source>
        <strain evidence="3 4">KC 17139</strain>
    </source>
</reference>
<feature type="transmembrane region" description="Helical" evidence="1">
    <location>
        <begin position="283"/>
        <end position="308"/>
    </location>
</feature>
<keyword evidence="1" id="KW-1133">Transmembrane helix</keyword>
<sequence>MPSALSIYLDAIRLAAALVVFVGHISGARFTGGLFWQVGPYMDEAVTIFFVMSGFVIGHVVFDRRESAAAYAINRAARIASVAVPALMATLLLDTLGRAVNPGLYGAWWGFSDQDLPLQYLTSLLFVNQIWYLKLIPGSNLPYWSLGYEVWYYAIFGAAVFVRGRARYAAVLLLCAACGPAMLALFPVWLLGLLAQRLAAANRLPAGPGLALFLATLLGLGLYLPYQNGHPGLIPTLPEVFAQPRATHDYLTGLLVAANLVAFRAAAAWLGPLLLPFGRAIRWAAGATFTLYLFHLPVAQFLAALIPLAPDHKVTRLAVFGLSLVACFAIAEVTERRKEGWRRLLQRQMQRLQPRLASRA</sequence>
<keyword evidence="1" id="KW-0472">Membrane</keyword>
<evidence type="ECO:0000256" key="1">
    <source>
        <dbReference type="SAM" id="Phobius"/>
    </source>
</evidence>
<proteinExistence type="predicted"/>
<accession>A0ABT1DCF4</accession>
<feature type="transmembrane region" description="Helical" evidence="1">
    <location>
        <begin position="143"/>
        <end position="162"/>
    </location>
</feature>
<feature type="transmembrane region" description="Helical" evidence="1">
    <location>
        <begin position="314"/>
        <end position="333"/>
    </location>
</feature>
<protein>
    <submittedName>
        <fullName evidence="3">Acyltransferase</fullName>
    </submittedName>
</protein>
<dbReference type="RefSeq" id="WP_252956272.1">
    <property type="nucleotide sequence ID" value="NZ_JAFIRR010000206.1"/>
</dbReference>
<keyword evidence="3" id="KW-0808">Transferase</keyword>
<dbReference type="Pfam" id="PF01757">
    <property type="entry name" value="Acyl_transf_3"/>
    <property type="match status" value="1"/>
</dbReference>
<keyword evidence="4" id="KW-1185">Reference proteome</keyword>
<evidence type="ECO:0000259" key="2">
    <source>
        <dbReference type="Pfam" id="PF01757"/>
    </source>
</evidence>
<dbReference type="InterPro" id="IPR050879">
    <property type="entry name" value="Acyltransferase_3"/>
</dbReference>
<dbReference type="InterPro" id="IPR002656">
    <property type="entry name" value="Acyl_transf_3_dom"/>
</dbReference>
<dbReference type="GO" id="GO:0016746">
    <property type="term" value="F:acyltransferase activity"/>
    <property type="evidence" value="ECO:0007669"/>
    <property type="project" value="UniProtKB-KW"/>
</dbReference>
<dbReference type="EMBL" id="JAFIRR010000206">
    <property type="protein sequence ID" value="MCO6419584.1"/>
    <property type="molecule type" value="Genomic_DNA"/>
</dbReference>
<gene>
    <name evidence="3" type="ORF">JYK14_25960</name>
</gene>
<keyword evidence="3" id="KW-0012">Acyltransferase</keyword>
<feature type="domain" description="Acyltransferase 3" evidence="2">
    <location>
        <begin position="7"/>
        <end position="330"/>
    </location>
</feature>
<feature type="transmembrane region" description="Helical" evidence="1">
    <location>
        <begin position="206"/>
        <end position="226"/>
    </location>
</feature>
<organism evidence="3 4">
    <name type="scientific">Siccirubricoccus soli</name>
    <dbReference type="NCBI Taxonomy" id="2899147"/>
    <lineage>
        <taxon>Bacteria</taxon>
        <taxon>Pseudomonadati</taxon>
        <taxon>Pseudomonadota</taxon>
        <taxon>Alphaproteobacteria</taxon>
        <taxon>Acetobacterales</taxon>
        <taxon>Roseomonadaceae</taxon>
        <taxon>Siccirubricoccus</taxon>
    </lineage>
</organism>
<evidence type="ECO:0000313" key="4">
    <source>
        <dbReference type="Proteomes" id="UP001523392"/>
    </source>
</evidence>
<comment type="caution">
    <text evidence="3">The sequence shown here is derived from an EMBL/GenBank/DDBJ whole genome shotgun (WGS) entry which is preliminary data.</text>
</comment>
<name>A0ABT1DCF4_9PROT</name>
<evidence type="ECO:0000313" key="3">
    <source>
        <dbReference type="EMBL" id="MCO6419584.1"/>
    </source>
</evidence>
<feature type="transmembrane region" description="Helical" evidence="1">
    <location>
        <begin position="7"/>
        <end position="25"/>
    </location>
</feature>
<dbReference type="PANTHER" id="PTHR23028">
    <property type="entry name" value="ACETYLTRANSFERASE"/>
    <property type="match status" value="1"/>
</dbReference>
<dbReference type="PANTHER" id="PTHR23028:SF131">
    <property type="entry name" value="BLR2367 PROTEIN"/>
    <property type="match status" value="1"/>
</dbReference>
<keyword evidence="1" id="KW-0812">Transmembrane</keyword>